<evidence type="ECO:0000313" key="2">
    <source>
        <dbReference type="Proteomes" id="UP001601197"/>
    </source>
</evidence>
<sequence>MRIAGAFALVRRGAEPNDEGRMAVSPRQALVDPGVAVADVQRDEGRDLKVAALVAVARMTNASPSDQGPPQTSR</sequence>
<organism evidence="1 2">
    <name type="scientific">Streptomyces kebangsaanensis</name>
    <dbReference type="NCBI Taxonomy" id="864058"/>
    <lineage>
        <taxon>Bacteria</taxon>
        <taxon>Bacillati</taxon>
        <taxon>Actinomycetota</taxon>
        <taxon>Actinomycetes</taxon>
        <taxon>Kitasatosporales</taxon>
        <taxon>Streptomycetaceae</taxon>
        <taxon>Streptomyces</taxon>
    </lineage>
</organism>
<comment type="caution">
    <text evidence="1">The sequence shown here is derived from an EMBL/GenBank/DDBJ whole genome shotgun (WGS) entry which is preliminary data.</text>
</comment>
<proteinExistence type="predicted"/>
<protein>
    <submittedName>
        <fullName evidence="1">Uncharacterized protein</fullName>
    </submittedName>
</protein>
<reference evidence="1 2" key="1">
    <citation type="submission" date="2024-10" db="EMBL/GenBank/DDBJ databases">
        <title>The Natural Products Discovery Center: Release of the First 8490 Sequenced Strains for Exploring Actinobacteria Biosynthetic Diversity.</title>
        <authorList>
            <person name="Kalkreuter E."/>
            <person name="Kautsar S.A."/>
            <person name="Yang D."/>
            <person name="Bader C.D."/>
            <person name="Teijaro C.N."/>
            <person name="Fluegel L."/>
            <person name="Davis C.M."/>
            <person name="Simpson J.R."/>
            <person name="Lauterbach L."/>
            <person name="Steele A.D."/>
            <person name="Gui C."/>
            <person name="Meng S."/>
            <person name="Li G."/>
            <person name="Viehrig K."/>
            <person name="Ye F."/>
            <person name="Su P."/>
            <person name="Kiefer A.F."/>
            <person name="Nichols A."/>
            <person name="Cepeda A.J."/>
            <person name="Yan W."/>
            <person name="Fan B."/>
            <person name="Jiang Y."/>
            <person name="Adhikari A."/>
            <person name="Zheng C.-J."/>
            <person name="Schuster L."/>
            <person name="Cowan T.M."/>
            <person name="Smanski M.J."/>
            <person name="Chevrette M.G."/>
            <person name="De Carvalho L.P.S."/>
            <person name="Shen B."/>
        </authorList>
    </citation>
    <scope>NUCLEOTIDE SEQUENCE [LARGE SCALE GENOMIC DNA]</scope>
    <source>
        <strain evidence="1 2">NPDC007147</strain>
    </source>
</reference>
<accession>A0ABW6L2K3</accession>
<keyword evidence="2" id="KW-1185">Reference proteome</keyword>
<evidence type="ECO:0000313" key="1">
    <source>
        <dbReference type="EMBL" id="MFE9174338.1"/>
    </source>
</evidence>
<dbReference type="RefSeq" id="WP_143204034.1">
    <property type="nucleotide sequence ID" value="NZ_JBIAFJ010000051.1"/>
</dbReference>
<name>A0ABW6L2K3_9ACTN</name>
<dbReference type="Proteomes" id="UP001601197">
    <property type="component" value="Unassembled WGS sequence"/>
</dbReference>
<dbReference type="EMBL" id="JBIAFJ010000051">
    <property type="protein sequence ID" value="MFE9174338.1"/>
    <property type="molecule type" value="Genomic_DNA"/>
</dbReference>
<gene>
    <name evidence="1" type="ORF">ACFYNZ_33700</name>
</gene>